<gene>
    <name evidence="2" type="ORF">C826_02213</name>
</gene>
<proteinExistence type="predicted"/>
<dbReference type="EMBL" id="AQFW01000020">
    <property type="protein sequence ID" value="EMZ37216.1"/>
    <property type="molecule type" value="Genomic_DNA"/>
</dbReference>
<evidence type="ECO:0000256" key="1">
    <source>
        <dbReference type="SAM" id="SignalP"/>
    </source>
</evidence>
<dbReference type="HOGENOM" id="CLU_3168805_0_0_7"/>
<dbReference type="PATRIC" id="fig|1235804.3.peg.2436"/>
<dbReference type="RefSeq" id="WP_004089487.1">
    <property type="nucleotide sequence ID" value="NZ_KB822521.1"/>
</dbReference>
<feature type="chain" id="PRO_5004115030" description="Lipoprotein" evidence="1">
    <location>
        <begin position="20"/>
        <end position="57"/>
    </location>
</feature>
<dbReference type="AlphaFoldDB" id="N2B9Y3"/>
<dbReference type="GeneID" id="60657961"/>
<name>N2B9Y3_9HELI</name>
<evidence type="ECO:0000313" key="2">
    <source>
        <dbReference type="EMBL" id="EMZ37216.1"/>
    </source>
</evidence>
<keyword evidence="1" id="KW-0732">Signal</keyword>
<protein>
    <recommendedName>
        <fullName evidence="4">Lipoprotein</fullName>
    </recommendedName>
</protein>
<reference evidence="2 3" key="1">
    <citation type="submission" date="2013-02" db="EMBL/GenBank/DDBJ databases">
        <title>The Genome Sequence of Helicobacter bilis WiWa.</title>
        <authorList>
            <consortium name="The Broad Institute Genome Sequencing Platform"/>
            <person name="Ward D."/>
            <person name="Overstreet A.-M.C."/>
            <person name="Ramer-Tait A.E."/>
            <person name="Phillips G.J."/>
            <person name="Wannemuehler M.J."/>
            <person name="Walker B."/>
            <person name="Young S.K."/>
            <person name="Zeng Q."/>
            <person name="Gargeya S."/>
            <person name="Fitzgerald M."/>
            <person name="Haas B."/>
            <person name="Abouelleil A."/>
            <person name="Alvarado L."/>
            <person name="Arachchi H.M."/>
            <person name="Berlin A.M."/>
            <person name="Chapman S.B."/>
            <person name="Dewar J."/>
            <person name="Goldberg J."/>
            <person name="Griggs A."/>
            <person name="Gujja S."/>
            <person name="Hansen M."/>
            <person name="Howarth C."/>
            <person name="Imamovic A."/>
            <person name="Larimer J."/>
            <person name="McCowan C."/>
            <person name="Murphy C."/>
            <person name="Neiman D."/>
            <person name="Pearson M."/>
            <person name="Priest M."/>
            <person name="Roberts A."/>
            <person name="Saif S."/>
            <person name="Shea T."/>
            <person name="Sisk P."/>
            <person name="Sykes S."/>
            <person name="Wortman J."/>
            <person name="Nusbaum C."/>
            <person name="Birren B."/>
        </authorList>
    </citation>
    <scope>NUCLEOTIDE SEQUENCE [LARGE SCALE GENOMIC DNA]</scope>
    <source>
        <strain evidence="2 3">WiWa</strain>
    </source>
</reference>
<organism evidence="2 3">
    <name type="scientific">Helicobacter bilis WiWa</name>
    <dbReference type="NCBI Taxonomy" id="1235804"/>
    <lineage>
        <taxon>Bacteria</taxon>
        <taxon>Pseudomonadati</taxon>
        <taxon>Campylobacterota</taxon>
        <taxon>Epsilonproteobacteria</taxon>
        <taxon>Campylobacterales</taxon>
        <taxon>Helicobacteraceae</taxon>
        <taxon>Helicobacter</taxon>
    </lineage>
</organism>
<accession>N2B9Y3</accession>
<evidence type="ECO:0000313" key="3">
    <source>
        <dbReference type="Proteomes" id="UP000012527"/>
    </source>
</evidence>
<comment type="caution">
    <text evidence="2">The sequence shown here is derived from an EMBL/GenBank/DDBJ whole genome shotgun (WGS) entry which is preliminary data.</text>
</comment>
<dbReference type="Proteomes" id="UP000012527">
    <property type="component" value="Unassembled WGS sequence"/>
</dbReference>
<dbReference type="PROSITE" id="PS51257">
    <property type="entry name" value="PROKAR_LIPOPROTEIN"/>
    <property type="match status" value="1"/>
</dbReference>
<sequence>MKLKLLCITLCALSFVACNQNRHLKPPKKSPCACYDLKVDMENVEIGFLDSKCSVRK</sequence>
<evidence type="ECO:0008006" key="4">
    <source>
        <dbReference type="Google" id="ProtNLM"/>
    </source>
</evidence>
<feature type="signal peptide" evidence="1">
    <location>
        <begin position="1"/>
        <end position="19"/>
    </location>
</feature>